<reference evidence="3" key="2">
    <citation type="submission" date="2015-01" db="EMBL/GenBank/DDBJ databases">
        <title>Evolutionary Origins and Diversification of the Mycorrhizal Mutualists.</title>
        <authorList>
            <consortium name="DOE Joint Genome Institute"/>
            <consortium name="Mycorrhizal Genomics Consortium"/>
            <person name="Kohler A."/>
            <person name="Kuo A."/>
            <person name="Nagy L.G."/>
            <person name="Floudas D."/>
            <person name="Copeland A."/>
            <person name="Barry K.W."/>
            <person name="Cichocki N."/>
            <person name="Veneault-Fourrey C."/>
            <person name="LaButti K."/>
            <person name="Lindquist E.A."/>
            <person name="Lipzen A."/>
            <person name="Lundell T."/>
            <person name="Morin E."/>
            <person name="Murat C."/>
            <person name="Riley R."/>
            <person name="Ohm R."/>
            <person name="Sun H."/>
            <person name="Tunlid A."/>
            <person name="Henrissat B."/>
            <person name="Grigoriev I.V."/>
            <person name="Hibbett D.S."/>
            <person name="Martin F."/>
        </authorList>
    </citation>
    <scope>NUCLEOTIDE SEQUENCE [LARGE SCALE GENOMIC DNA]</scope>
    <source>
        <strain evidence="3">Marx 270</strain>
    </source>
</reference>
<sequence>MQGRVSMGYGYTCLGSVSVRKSLALSVFMNVVFRIGSQKEGLFARDVTDEWSLTLSSQCLIQKACPRCRCLYDALVRFCNCPLAYFLGPVFCFVVPRSVLVLNINTQESGDGSDGPGAQGKGGSDKEDHGSVLYRMRKESTAGTRPTTPHLATSLLSG</sequence>
<organism evidence="2 3">
    <name type="scientific">Pisolithus tinctorius Marx 270</name>
    <dbReference type="NCBI Taxonomy" id="870435"/>
    <lineage>
        <taxon>Eukaryota</taxon>
        <taxon>Fungi</taxon>
        <taxon>Dikarya</taxon>
        <taxon>Basidiomycota</taxon>
        <taxon>Agaricomycotina</taxon>
        <taxon>Agaricomycetes</taxon>
        <taxon>Agaricomycetidae</taxon>
        <taxon>Boletales</taxon>
        <taxon>Sclerodermatineae</taxon>
        <taxon>Pisolithaceae</taxon>
        <taxon>Pisolithus</taxon>
    </lineage>
</organism>
<proteinExistence type="predicted"/>
<feature type="compositionally biased region" description="Polar residues" evidence="1">
    <location>
        <begin position="141"/>
        <end position="158"/>
    </location>
</feature>
<keyword evidence="3" id="KW-1185">Reference proteome</keyword>
<dbReference type="EMBL" id="KN832013">
    <property type="protein sequence ID" value="KIN98643.1"/>
    <property type="molecule type" value="Genomic_DNA"/>
</dbReference>
<name>A0A0C3NTS7_PISTI</name>
<dbReference type="InParanoid" id="A0A0C3NTS7"/>
<dbReference type="Proteomes" id="UP000054217">
    <property type="component" value="Unassembled WGS sequence"/>
</dbReference>
<feature type="region of interest" description="Disordered" evidence="1">
    <location>
        <begin position="109"/>
        <end position="158"/>
    </location>
</feature>
<gene>
    <name evidence="2" type="ORF">M404DRAFT_845618</name>
</gene>
<reference evidence="2 3" key="1">
    <citation type="submission" date="2014-04" db="EMBL/GenBank/DDBJ databases">
        <authorList>
            <consortium name="DOE Joint Genome Institute"/>
            <person name="Kuo A."/>
            <person name="Kohler A."/>
            <person name="Costa M.D."/>
            <person name="Nagy L.G."/>
            <person name="Floudas D."/>
            <person name="Copeland A."/>
            <person name="Barry K.W."/>
            <person name="Cichocki N."/>
            <person name="Veneault-Fourrey C."/>
            <person name="LaButti K."/>
            <person name="Lindquist E.A."/>
            <person name="Lipzen A."/>
            <person name="Lundell T."/>
            <person name="Morin E."/>
            <person name="Murat C."/>
            <person name="Sun H."/>
            <person name="Tunlid A."/>
            <person name="Henrissat B."/>
            <person name="Grigoriev I.V."/>
            <person name="Hibbett D.S."/>
            <person name="Martin F."/>
            <person name="Nordberg H.P."/>
            <person name="Cantor M.N."/>
            <person name="Hua S.X."/>
        </authorList>
    </citation>
    <scope>NUCLEOTIDE SEQUENCE [LARGE SCALE GENOMIC DNA]</scope>
    <source>
        <strain evidence="2 3">Marx 270</strain>
    </source>
</reference>
<dbReference type="HOGENOM" id="CLU_1670106_0_0_1"/>
<accession>A0A0C3NTS7</accession>
<protein>
    <submittedName>
        <fullName evidence="2">Uncharacterized protein</fullName>
    </submittedName>
</protein>
<evidence type="ECO:0000313" key="3">
    <source>
        <dbReference type="Proteomes" id="UP000054217"/>
    </source>
</evidence>
<dbReference type="AlphaFoldDB" id="A0A0C3NTS7"/>
<feature type="compositionally biased region" description="Basic and acidic residues" evidence="1">
    <location>
        <begin position="123"/>
        <end position="140"/>
    </location>
</feature>
<feature type="compositionally biased region" description="Gly residues" evidence="1">
    <location>
        <begin position="112"/>
        <end position="122"/>
    </location>
</feature>
<evidence type="ECO:0000256" key="1">
    <source>
        <dbReference type="SAM" id="MobiDB-lite"/>
    </source>
</evidence>
<evidence type="ECO:0000313" key="2">
    <source>
        <dbReference type="EMBL" id="KIN98643.1"/>
    </source>
</evidence>